<dbReference type="Pfam" id="PF12146">
    <property type="entry name" value="Hydrolase_4"/>
    <property type="match status" value="1"/>
</dbReference>
<dbReference type="Proteomes" id="UP000199308">
    <property type="component" value="Unassembled WGS sequence"/>
</dbReference>
<gene>
    <name evidence="3" type="ORF">SAMN05660429_00847</name>
</gene>
<dbReference type="InterPro" id="IPR022742">
    <property type="entry name" value="Hydrolase_4"/>
</dbReference>
<keyword evidence="1" id="KW-0472">Membrane</keyword>
<keyword evidence="1" id="KW-0812">Transmembrane</keyword>
<dbReference type="EMBL" id="FOHK01000003">
    <property type="protein sequence ID" value="SES98933.1"/>
    <property type="molecule type" value="Genomic_DNA"/>
</dbReference>
<dbReference type="Gene3D" id="3.40.50.1820">
    <property type="entry name" value="alpha/beta hydrolase"/>
    <property type="match status" value="1"/>
</dbReference>
<dbReference type="GO" id="GO:0016787">
    <property type="term" value="F:hydrolase activity"/>
    <property type="evidence" value="ECO:0007669"/>
    <property type="project" value="UniProtKB-KW"/>
</dbReference>
<keyword evidence="1" id="KW-1133">Transmembrane helix</keyword>
<proteinExistence type="predicted"/>
<evidence type="ECO:0000313" key="4">
    <source>
        <dbReference type="Proteomes" id="UP000199308"/>
    </source>
</evidence>
<dbReference type="SUPFAM" id="SSF53474">
    <property type="entry name" value="alpha/beta-Hydrolases"/>
    <property type="match status" value="1"/>
</dbReference>
<dbReference type="OrthoDB" id="9785076at2"/>
<keyword evidence="3" id="KW-0378">Hydrolase</keyword>
<evidence type="ECO:0000259" key="2">
    <source>
        <dbReference type="Pfam" id="PF12146"/>
    </source>
</evidence>
<dbReference type="AlphaFoldDB" id="A0A1I0AYQ6"/>
<name>A0A1I0AYQ6_THASX</name>
<evidence type="ECO:0000313" key="3">
    <source>
        <dbReference type="EMBL" id="SES98933.1"/>
    </source>
</evidence>
<accession>A0A1I0AYQ6</accession>
<dbReference type="RefSeq" id="WP_093327952.1">
    <property type="nucleotide sequence ID" value="NZ_AP027363.1"/>
</dbReference>
<keyword evidence="4" id="KW-1185">Reference proteome</keyword>
<evidence type="ECO:0000256" key="1">
    <source>
        <dbReference type="SAM" id="Phobius"/>
    </source>
</evidence>
<feature type="domain" description="Serine aminopeptidase S33" evidence="2">
    <location>
        <begin position="34"/>
        <end position="160"/>
    </location>
</feature>
<dbReference type="InterPro" id="IPR017208">
    <property type="entry name" value="UCP037442_abhydr"/>
</dbReference>
<feature type="transmembrane region" description="Helical" evidence="1">
    <location>
        <begin position="157"/>
        <end position="175"/>
    </location>
</feature>
<dbReference type="PIRSF" id="PIRSF037442">
    <property type="entry name" value="UCP037442_abhydr"/>
    <property type="match status" value="1"/>
</dbReference>
<dbReference type="InterPro" id="IPR029058">
    <property type="entry name" value="AB_hydrolase_fold"/>
</dbReference>
<dbReference type="STRING" id="349064.SAMN05660429_00847"/>
<organism evidence="3 4">
    <name type="scientific">Thalassotalea agarivorans</name>
    <name type="common">Thalassomonas agarivorans</name>
    <dbReference type="NCBI Taxonomy" id="349064"/>
    <lineage>
        <taxon>Bacteria</taxon>
        <taxon>Pseudomonadati</taxon>
        <taxon>Pseudomonadota</taxon>
        <taxon>Gammaproteobacteria</taxon>
        <taxon>Alteromonadales</taxon>
        <taxon>Colwelliaceae</taxon>
        <taxon>Thalassotalea</taxon>
    </lineage>
</organism>
<sequence>MTVITEKNIIEYVKDANKDEKLIARVFAPKDNISSVVVIASAMGASQSTYKALAQWLCESLNCAVVTFDYRGMYKSSAGSLKHNKLNITDWATKDCQAVIDFCVQVFGEKDMTWIGHSLGGQVFGLIPNNHHVKKLITIAAGTGYWRHQALKVRPKMLWFWFAIQPMFTLFAGYFPGKRFNIVGDLPRNVIWQWRRWCMRADYLLDGNDETTSLYQKLSHPIDVLYFSDDELISEKNVKQLHQFYQGASKTFHLIEPSKHQLNKIGHFGYFKAANSQTLWQQTLADLFSQDTKRRAQHG</sequence>
<protein>
    <submittedName>
        <fullName evidence="3">Predicted alpha/beta hydrolase</fullName>
    </submittedName>
</protein>
<reference evidence="3 4" key="1">
    <citation type="submission" date="2016-10" db="EMBL/GenBank/DDBJ databases">
        <authorList>
            <person name="de Groot N.N."/>
        </authorList>
    </citation>
    <scope>NUCLEOTIDE SEQUENCE [LARGE SCALE GENOMIC DNA]</scope>
    <source>
        <strain evidence="3 4">DSM 19706</strain>
    </source>
</reference>